<accession>L0HI93</accession>
<dbReference type="Gene3D" id="1.25.10.10">
    <property type="entry name" value="Leucine-rich Repeat Variant"/>
    <property type="match status" value="2"/>
</dbReference>
<dbReference type="SUPFAM" id="SSF48371">
    <property type="entry name" value="ARM repeat"/>
    <property type="match status" value="3"/>
</dbReference>
<dbReference type="PANTHER" id="PTHR12697:SF5">
    <property type="entry name" value="DEOXYHYPUSINE HYDROXYLASE"/>
    <property type="match status" value="1"/>
</dbReference>
<proteinExistence type="predicted"/>
<dbReference type="KEGG" id="mfo:Metfor_2024"/>
<dbReference type="PANTHER" id="PTHR12697">
    <property type="entry name" value="PBS LYASE HEAT-LIKE PROTEIN"/>
    <property type="match status" value="1"/>
</dbReference>
<protein>
    <submittedName>
        <fullName evidence="1">HEAT repeat-containing protein</fullName>
    </submittedName>
</protein>
<dbReference type="eggNOG" id="arCOG01159">
    <property type="taxonomic scope" value="Archaea"/>
</dbReference>
<dbReference type="InterPro" id="IPR011989">
    <property type="entry name" value="ARM-like"/>
</dbReference>
<dbReference type="GO" id="GO:0016491">
    <property type="term" value="F:oxidoreductase activity"/>
    <property type="evidence" value="ECO:0007669"/>
    <property type="project" value="TreeGrafter"/>
</dbReference>
<dbReference type="eggNOG" id="arCOG02974">
    <property type="taxonomic scope" value="Archaea"/>
</dbReference>
<dbReference type="STRING" id="593750.Metfor_2024"/>
<dbReference type="EMBL" id="CP003167">
    <property type="protein sequence ID" value="AGB03038.1"/>
    <property type="molecule type" value="Genomic_DNA"/>
</dbReference>
<dbReference type="OrthoDB" id="137833at2157"/>
<dbReference type="HOGENOM" id="CLU_014005_0_0_2"/>
<name>L0HI93_METFS</name>
<evidence type="ECO:0000313" key="1">
    <source>
        <dbReference type="EMBL" id="AGB03038.1"/>
    </source>
</evidence>
<dbReference type="Proteomes" id="UP000010824">
    <property type="component" value="Chromosome"/>
</dbReference>
<reference evidence="2" key="1">
    <citation type="submission" date="2011-12" db="EMBL/GenBank/DDBJ databases">
        <title>Complete sequence of Methanoregula formicicum SMSP.</title>
        <authorList>
            <person name="Lucas S."/>
            <person name="Han J."/>
            <person name="Lapidus A."/>
            <person name="Cheng J.-F."/>
            <person name="Goodwin L."/>
            <person name="Pitluck S."/>
            <person name="Peters L."/>
            <person name="Ovchinnikova G."/>
            <person name="Teshima H."/>
            <person name="Detter J.C."/>
            <person name="Han C."/>
            <person name="Tapia R."/>
            <person name="Land M."/>
            <person name="Hauser L."/>
            <person name="Kyrpides N."/>
            <person name="Ivanova N."/>
            <person name="Pagani I."/>
            <person name="Imachi H."/>
            <person name="Tamaki H."/>
            <person name="Sekiguchi Y."/>
            <person name="Kamagata Y."/>
            <person name="Cadillo-Quiroz H."/>
            <person name="Zinder S."/>
            <person name="Liu W.-T."/>
            <person name="Woyke T."/>
        </authorList>
    </citation>
    <scope>NUCLEOTIDE SEQUENCE [LARGE SCALE GENOMIC DNA]</scope>
    <source>
        <strain evidence="2">DSM 22288 / NBRC 105244 / SMSP</strain>
    </source>
</reference>
<evidence type="ECO:0000313" key="2">
    <source>
        <dbReference type="Proteomes" id="UP000010824"/>
    </source>
</evidence>
<gene>
    <name evidence="1" type="ordered locus">Metfor_2024</name>
</gene>
<sequence>MLTTIDQDEFHAQLFSPKKESKEAAIGQLTACFFIFPDKVAAWNDLLLLTNDEDSAIGRRAAQALGFAYAYMPNKKKAWEDIHRICKHKEYPVRQGIVKAIRLAFVHIPDKKVAWKTLLKLVHDKNRFVREDAVRALKLTYSYFPDINVVWDEFVRLSKNKDFNIQWISVGALGDVYAHVPDKEAAWNTYLKIIYYPGSVIGSVALHTLGKFFAYIPDKESAWSTILTLSSHHESAIRALIAYNIGCVYRHVPDKAIAWNVLLNLSNDPDSDVRDKLVESLGKIYPDIPDKEAAWNILLTLANDPDYFVKMRTADALGKIFSHIPDKEAAWDTLLTLSSVPDYFVKTSTADALGKIFSHIPDKEAAWDTLLTLSCDSDSRVRERAVLALGNVYSDIPNKKRAWDTILKSTNDPDSRIQMRALHSLGMIFADIPDKEIAWNTLLTLSHDPDLNVRIGVVQTLGKIYAHAPETGVAWNTLKKFSKDKNGHVRIEALHAIRSAYPFLVNKELAKETILQLTQDIDPTVRIFAFHTAGTISIQIACDLDNDNLFRSELENAMRFFEQSYQESELLSEQEKMDKNPAQICYPLYKAFYAVTFQKKTLNETVEKFILEAQNAIIRSDAREQLIIIIEKLANALTEVEGLHIHDPTLNTRLSACSQYCSEAEALIESVENERPYAAGIMRKGAQIVRRDIDEINAEIYAQAEEICQLTRKKSPPIKELGVDIHRLVKQIKENNDVKNVTRETIQGINDKISLIPPSVLQPELGKAIKALLSIIQDSIVKEDHQQIRNSLDELKQLILKVDSHIDELEHTILARFDKTEQKIIGGIISELSKTDKQITNDIFVALEEQKLSQKDLTELKQIVKKTNEILIEIKNDVHENQQGFSDRIEQFIELQNNPADYAVKHQILVSIPILPFVSYNVTVGSPAVKLRTLWEGVKGIWKKLPKSHPENFMYNDYANSP</sequence>
<reference evidence="1 2" key="2">
    <citation type="journal article" date="2014" name="Genome Announc.">
        <title>Complete Genome Sequence of Methanoregula formicica SMSPT, a Mesophilic Hydrogenotrophic Methanogen Isolated from a Methanogenic Upflow Anaerobic Sludge Blanket Reactor.</title>
        <authorList>
            <person name="Yamamoto K."/>
            <person name="Tamaki H."/>
            <person name="Cadillo-Quiroz H."/>
            <person name="Imachi H."/>
            <person name="Kyrpides N."/>
            <person name="Woyke T."/>
            <person name="Goodwin L."/>
            <person name="Zinder S.H."/>
            <person name="Kamagata Y."/>
            <person name="Liu W.T."/>
        </authorList>
    </citation>
    <scope>NUCLEOTIDE SEQUENCE [LARGE SCALE GENOMIC DNA]</scope>
    <source>
        <strain evidence="2">DSM 22288 / NBRC 105244 / SMSP</strain>
    </source>
</reference>
<keyword evidence="2" id="KW-1185">Reference proteome</keyword>
<organism evidence="1 2">
    <name type="scientific">Methanoregula formicica (strain DSM 22288 / NBRC 105244 / SMSP)</name>
    <dbReference type="NCBI Taxonomy" id="593750"/>
    <lineage>
        <taxon>Archaea</taxon>
        <taxon>Methanobacteriati</taxon>
        <taxon>Methanobacteriota</taxon>
        <taxon>Stenosarchaea group</taxon>
        <taxon>Methanomicrobia</taxon>
        <taxon>Methanomicrobiales</taxon>
        <taxon>Methanoregulaceae</taxon>
        <taxon>Methanoregula</taxon>
    </lineage>
</organism>
<dbReference type="InterPro" id="IPR016024">
    <property type="entry name" value="ARM-type_fold"/>
</dbReference>
<dbReference type="InParanoid" id="L0HI93"/>
<dbReference type="GeneID" id="14309417"/>
<dbReference type="AlphaFoldDB" id="L0HI93"/>
<dbReference type="Pfam" id="PF13646">
    <property type="entry name" value="HEAT_2"/>
    <property type="match status" value="1"/>
</dbReference>
<dbReference type="RefSeq" id="WP_015286001.1">
    <property type="nucleotide sequence ID" value="NC_019943.1"/>
</dbReference>